<dbReference type="OrthoDB" id="6626686at2"/>
<dbReference type="RefSeq" id="WP_134019341.1">
    <property type="nucleotide sequence ID" value="NZ_SOEC01000015.1"/>
</dbReference>
<dbReference type="Proteomes" id="UP000294489">
    <property type="component" value="Unassembled WGS sequence"/>
</dbReference>
<protein>
    <submittedName>
        <fullName evidence="1">Uncharacterized protein</fullName>
    </submittedName>
</protein>
<proteinExistence type="predicted"/>
<comment type="caution">
    <text evidence="1">The sequence shown here is derived from an EMBL/GenBank/DDBJ whole genome shotgun (WGS) entry which is preliminary data.</text>
</comment>
<organism evidence="1 2">
    <name type="scientific">Modicisalibacter xianhensis</name>
    <dbReference type="NCBI Taxonomy" id="442341"/>
    <lineage>
        <taxon>Bacteria</taxon>
        <taxon>Pseudomonadati</taxon>
        <taxon>Pseudomonadota</taxon>
        <taxon>Gammaproteobacteria</taxon>
        <taxon>Oceanospirillales</taxon>
        <taxon>Halomonadaceae</taxon>
        <taxon>Modicisalibacter</taxon>
    </lineage>
</organism>
<name>A0A4R8FTM8_9GAMM</name>
<evidence type="ECO:0000313" key="1">
    <source>
        <dbReference type="EMBL" id="TDX26787.1"/>
    </source>
</evidence>
<dbReference type="AlphaFoldDB" id="A0A4R8FTM8"/>
<dbReference type="EMBL" id="SOEC01000015">
    <property type="protein sequence ID" value="TDX26787.1"/>
    <property type="molecule type" value="Genomic_DNA"/>
</dbReference>
<gene>
    <name evidence="1" type="ORF">DFO67_11552</name>
</gene>
<evidence type="ECO:0000313" key="2">
    <source>
        <dbReference type="Proteomes" id="UP000294489"/>
    </source>
</evidence>
<reference evidence="1 2" key="1">
    <citation type="submission" date="2019-03" db="EMBL/GenBank/DDBJ databases">
        <title>Freshwater and sediment microbial communities from various areas in North America, analyzing microbe dynamics in response to fracking.</title>
        <authorList>
            <person name="Lamendella R."/>
        </authorList>
    </citation>
    <scope>NUCLEOTIDE SEQUENCE [LARGE SCALE GENOMIC DNA]</scope>
    <source>
        <strain evidence="1 2">6_TX</strain>
    </source>
</reference>
<sequence>MEAYLYERNASTGGAEPEQCLISVRRTVIKMMGVLQLVTAQRVGASAPVSWIVDADCLWEAIEPGLPDEGPLALGNQLPSDMRDALTELVTRRTNEGYAFVGKVRVNAESSEEGDDAVTKEAGNGFGVSWMMHPVTDETTLPLRKGLLYGLFSTNAKADKLDFFYGKDSPDDQPVDESGMLPNVLMDTGCYRLIVDRQPHEHAIHPGTLEGAGEIRFEHGYRPLLMLALVRKRLKDEFGASQADSALQFVGMDGELLEFNEWSDISAVIEQYGFDPDQVRQDAEAIGLVAKLIRLNEIEVDNVEDCFF</sequence>
<accession>A0A4R8FTM8</accession>